<dbReference type="InterPro" id="IPR011991">
    <property type="entry name" value="ArsR-like_HTH"/>
</dbReference>
<evidence type="ECO:0000259" key="8">
    <source>
        <dbReference type="PROSITE" id="PS51372"/>
    </source>
</evidence>
<evidence type="ECO:0000259" key="6">
    <source>
        <dbReference type="PROSITE" id="PS50045"/>
    </source>
</evidence>
<dbReference type="PROSITE" id="PS00676">
    <property type="entry name" value="SIGMA54_INTERACT_2"/>
    <property type="match status" value="1"/>
</dbReference>
<proteinExistence type="predicted"/>
<dbReference type="Gene3D" id="1.10.1790.10">
    <property type="entry name" value="PRD domain"/>
    <property type="match status" value="1"/>
</dbReference>
<dbReference type="GO" id="GO:0016301">
    <property type="term" value="F:kinase activity"/>
    <property type="evidence" value="ECO:0007669"/>
    <property type="project" value="UniProtKB-KW"/>
</dbReference>
<evidence type="ECO:0000313" key="9">
    <source>
        <dbReference type="EMBL" id="SHI10329.1"/>
    </source>
</evidence>
<dbReference type="SUPFAM" id="SSF63520">
    <property type="entry name" value="PTS-regulatory domain, PRD"/>
    <property type="match status" value="2"/>
</dbReference>
<dbReference type="PROSITE" id="PS51096">
    <property type="entry name" value="PTS_EIIA_TYPE_4"/>
    <property type="match status" value="1"/>
</dbReference>
<dbReference type="Proteomes" id="UP000184241">
    <property type="component" value="Unassembled WGS sequence"/>
</dbReference>
<dbReference type="InterPro" id="IPR025943">
    <property type="entry name" value="Sigma_54_int_dom_ATP-bd_2"/>
</dbReference>
<dbReference type="GO" id="GO:0009401">
    <property type="term" value="P:phosphoenolpyruvate-dependent sugar phosphotransferase system"/>
    <property type="evidence" value="ECO:0007669"/>
    <property type="project" value="InterPro"/>
</dbReference>
<sequence length="928" mass="104825">MKRIDKIYNFLMNETKDFTVEDFKEIKGFSAIEIADRLDILRNNVSKELNELYKSDLVIKIKERPVKYFSKRRLEELLNVEIVERQVEIRELSELFGEESKMTNSPFDYLIGAEGSLKQAINQSKAAIMYPPNGLHTLILGETGVGKTLFANMMFNYAKFSKRFKDNAPFIVFNCADYGNNPQLLLSHIFGHIKGAFTGADTEKEGIVEKADGGILFLDEIHRLSPEGQEMIFYFMDTGTYNKLGESDRKRRANVLIIGATTEEPKSSLLATFLRRIPVTITIPSLQKRPLEERLELIKHMFSAEANRVNKKVIVAREVIKALIGSSYTGNIGKLKSNIQLICATAFLNSLESGDAIEINIESIPPNIQKGLFVISDNRKDFEEISSIIDNNMIISPKGQISLLKNDDYELPFNLYRIIEDKSEILKNEGMNKEVIHDLVMKDIDAQLKTFYKKIRKDNNVKEKLLSIVDNDVFEFTQYIKKFTEDRLNVTYGERFVYAVSLHLSVFLKQRADDHLTKEKIDRMGYSIDEDGQEYVVAEDIANKIENKFRVKVPKIEIIYLAMLLKNLEEEKVISEKVGILVIAHGSSTALSMVNVAVDLLGKEGPIEAVDMPLDVSPQSILEEVTEKVVEMNEGKGVLLMVDMGSLVTFGQIIQERTNIKTRTLDMVSTPLVIEAVRKGHLFSEELDEIYFSLREFNGYSNIINTNANKQGSSKPKTVITVCSSGVGTAEKLKEIVKNIIEDISVEEIEVIPIGIKGAEENVKNLESTKNVIAIVGVKNVGKDIPFISLESFIGGSGANVLRGIISGVEVREEESRSLLIRELCEENLEEYLTYLNPKKIIGLLMDFIRLLEEGLNKNLSNAEQLRLIIHVACAIERMVLNSGLTYRGEKNFTANCLDAVKNAVKVFEDSLRIILTEDEVYHICEII</sequence>
<dbReference type="InterPro" id="IPR011608">
    <property type="entry name" value="PRD"/>
</dbReference>
<dbReference type="Gene3D" id="3.40.50.300">
    <property type="entry name" value="P-loop containing nucleotide triphosphate hydrolases"/>
    <property type="match status" value="1"/>
</dbReference>
<keyword evidence="4" id="KW-0067">ATP-binding</keyword>
<dbReference type="GO" id="GO:0016020">
    <property type="term" value="C:membrane"/>
    <property type="evidence" value="ECO:0007669"/>
    <property type="project" value="InterPro"/>
</dbReference>
<dbReference type="InterPro" id="IPR036095">
    <property type="entry name" value="PTS_EIIB-like_sf"/>
</dbReference>
<dbReference type="RefSeq" id="WP_073018954.1">
    <property type="nucleotide sequence ID" value="NZ_FQXU01000006.1"/>
</dbReference>
<dbReference type="InterPro" id="IPR002078">
    <property type="entry name" value="Sigma_54_int"/>
</dbReference>
<dbReference type="Pfam" id="PF03610">
    <property type="entry name" value="EIIA-man"/>
    <property type="match status" value="1"/>
</dbReference>
<dbReference type="CDD" id="cd00006">
    <property type="entry name" value="PTS_IIA_man"/>
    <property type="match status" value="1"/>
</dbReference>
<dbReference type="AlphaFoldDB" id="A0A1M5YEK1"/>
<protein>
    <submittedName>
        <fullName evidence="9">Transcriptional regulatory protein LevR, contains PRD, AAA+ and EIIA domains</fullName>
    </submittedName>
</protein>
<dbReference type="InterPro" id="IPR036634">
    <property type="entry name" value="PRD_sf"/>
</dbReference>
<evidence type="ECO:0000259" key="7">
    <source>
        <dbReference type="PROSITE" id="PS51096"/>
    </source>
</evidence>
<feature type="domain" description="PRD" evidence="8">
    <location>
        <begin position="836"/>
        <end position="928"/>
    </location>
</feature>
<keyword evidence="5" id="KW-0238">DNA-binding</keyword>
<dbReference type="GO" id="GO:0003677">
    <property type="term" value="F:DNA binding"/>
    <property type="evidence" value="ECO:0007669"/>
    <property type="project" value="UniProtKB-KW"/>
</dbReference>
<dbReference type="InterPro" id="IPR033887">
    <property type="entry name" value="PTS_IIA_man"/>
</dbReference>
<dbReference type="GO" id="GO:0006355">
    <property type="term" value="P:regulation of DNA-templated transcription"/>
    <property type="evidence" value="ECO:0007669"/>
    <property type="project" value="InterPro"/>
</dbReference>
<dbReference type="SUPFAM" id="SSF52794">
    <property type="entry name" value="PTS system IIB component-like"/>
    <property type="match status" value="1"/>
</dbReference>
<evidence type="ECO:0000256" key="5">
    <source>
        <dbReference type="ARBA" id="ARBA00023125"/>
    </source>
</evidence>
<feature type="domain" description="PRD" evidence="8">
    <location>
        <begin position="468"/>
        <end position="575"/>
    </location>
</feature>
<dbReference type="PROSITE" id="PS51372">
    <property type="entry name" value="PRD_2"/>
    <property type="match status" value="2"/>
</dbReference>
<dbReference type="CDD" id="cd00090">
    <property type="entry name" value="HTH_ARSR"/>
    <property type="match status" value="1"/>
</dbReference>
<evidence type="ECO:0000313" key="10">
    <source>
        <dbReference type="Proteomes" id="UP000184241"/>
    </source>
</evidence>
<evidence type="ECO:0000256" key="4">
    <source>
        <dbReference type="ARBA" id="ARBA00022840"/>
    </source>
</evidence>
<reference evidence="9 10" key="1">
    <citation type="submission" date="2016-11" db="EMBL/GenBank/DDBJ databases">
        <authorList>
            <person name="Jaros S."/>
            <person name="Januszkiewicz K."/>
            <person name="Wedrychowicz H."/>
        </authorList>
    </citation>
    <scope>NUCLEOTIDE SEQUENCE [LARGE SCALE GENOMIC DNA]</scope>
    <source>
        <strain evidence="9 10">DSM 6191</strain>
    </source>
</reference>
<dbReference type="PROSITE" id="PS50045">
    <property type="entry name" value="SIGMA54_INTERACT_4"/>
    <property type="match status" value="1"/>
</dbReference>
<dbReference type="EMBL" id="FQXU01000006">
    <property type="protein sequence ID" value="SHI10329.1"/>
    <property type="molecule type" value="Genomic_DNA"/>
</dbReference>
<evidence type="ECO:0000256" key="1">
    <source>
        <dbReference type="ARBA" id="ARBA00022679"/>
    </source>
</evidence>
<dbReference type="Pfam" id="PF00158">
    <property type="entry name" value="Sigma54_activat"/>
    <property type="match status" value="1"/>
</dbReference>
<dbReference type="InterPro" id="IPR036662">
    <property type="entry name" value="PTS_EIIA_man-typ_sf"/>
</dbReference>
<dbReference type="Gene3D" id="3.40.50.2300">
    <property type="match status" value="1"/>
</dbReference>
<dbReference type="SMART" id="SM00382">
    <property type="entry name" value="AAA"/>
    <property type="match status" value="1"/>
</dbReference>
<gene>
    <name evidence="9" type="ORF">SAMN02745941_01921</name>
</gene>
<feature type="domain" description="PTS EIIA type-4" evidence="7">
    <location>
        <begin position="577"/>
        <end position="703"/>
    </location>
</feature>
<dbReference type="Pfam" id="PF00874">
    <property type="entry name" value="PRD"/>
    <property type="match status" value="2"/>
</dbReference>
<dbReference type="InterPro" id="IPR036390">
    <property type="entry name" value="WH_DNA-bd_sf"/>
</dbReference>
<dbReference type="Gene3D" id="3.40.50.510">
    <property type="entry name" value="Phosphotransferase system, mannose-type IIA component"/>
    <property type="match status" value="1"/>
</dbReference>
<dbReference type="SUPFAM" id="SSF46785">
    <property type="entry name" value="Winged helix' DNA-binding domain"/>
    <property type="match status" value="1"/>
</dbReference>
<feature type="domain" description="Sigma-54 factor interaction" evidence="6">
    <location>
        <begin position="110"/>
        <end position="344"/>
    </location>
</feature>
<dbReference type="PANTHER" id="PTHR32071:SF90">
    <property type="entry name" value="TRANSCRIPTIONAL REGULATORY PROTEIN LEVR"/>
    <property type="match status" value="1"/>
</dbReference>
<evidence type="ECO:0000256" key="3">
    <source>
        <dbReference type="ARBA" id="ARBA00022777"/>
    </source>
</evidence>
<organism evidence="9 10">
    <name type="scientific">Clostridium intestinale DSM 6191</name>
    <dbReference type="NCBI Taxonomy" id="1121320"/>
    <lineage>
        <taxon>Bacteria</taxon>
        <taxon>Bacillati</taxon>
        <taxon>Bacillota</taxon>
        <taxon>Clostridia</taxon>
        <taxon>Eubacteriales</taxon>
        <taxon>Clostridiaceae</taxon>
        <taxon>Clostridium</taxon>
    </lineage>
</organism>
<dbReference type="SUPFAM" id="SSF52540">
    <property type="entry name" value="P-loop containing nucleoside triphosphate hydrolases"/>
    <property type="match status" value="1"/>
</dbReference>
<name>A0A1M5YEK1_9CLOT</name>
<dbReference type="GO" id="GO:0008982">
    <property type="term" value="F:protein-N(PI)-phosphohistidine-sugar phosphotransferase activity"/>
    <property type="evidence" value="ECO:0007669"/>
    <property type="project" value="InterPro"/>
</dbReference>
<accession>A0A1M5YEK1</accession>
<dbReference type="InterPro" id="IPR027417">
    <property type="entry name" value="P-loop_NTPase"/>
</dbReference>
<dbReference type="CDD" id="cd00133">
    <property type="entry name" value="PTS_IIB"/>
    <property type="match status" value="1"/>
</dbReference>
<keyword evidence="1" id="KW-0808">Transferase</keyword>
<keyword evidence="2" id="KW-0547">Nucleotide-binding</keyword>
<dbReference type="GO" id="GO:0005524">
    <property type="term" value="F:ATP binding"/>
    <property type="evidence" value="ECO:0007669"/>
    <property type="project" value="UniProtKB-KW"/>
</dbReference>
<dbReference type="CDD" id="cd00009">
    <property type="entry name" value="AAA"/>
    <property type="match status" value="1"/>
</dbReference>
<dbReference type="SUPFAM" id="SSF53062">
    <property type="entry name" value="PTS system fructose IIA component-like"/>
    <property type="match status" value="1"/>
</dbReference>
<dbReference type="InterPro" id="IPR004701">
    <property type="entry name" value="PTS_EIIA_man-typ"/>
</dbReference>
<dbReference type="PANTHER" id="PTHR32071">
    <property type="entry name" value="TRANSCRIPTIONAL REGULATORY PROTEIN"/>
    <property type="match status" value="1"/>
</dbReference>
<evidence type="ECO:0000256" key="2">
    <source>
        <dbReference type="ARBA" id="ARBA00022741"/>
    </source>
</evidence>
<keyword evidence="3" id="KW-0418">Kinase</keyword>
<dbReference type="InterPro" id="IPR003593">
    <property type="entry name" value="AAA+_ATPase"/>
</dbReference>